<keyword evidence="2" id="KW-1185">Reference proteome</keyword>
<accession>A0A1A6HSG8</accession>
<proteinExistence type="predicted"/>
<name>A0A1A6HSG8_NEOLE</name>
<reference evidence="1 2" key="1">
    <citation type="submission" date="2016-06" db="EMBL/GenBank/DDBJ databases">
        <title>The Draft Genome Sequence and Annotation of the Desert Woodrat Neotoma lepida.</title>
        <authorList>
            <person name="Campbell M."/>
            <person name="Oakeson K.F."/>
            <person name="Yandell M."/>
            <person name="Halpert J.R."/>
            <person name="Dearing D."/>
        </authorList>
    </citation>
    <scope>NUCLEOTIDE SEQUENCE [LARGE SCALE GENOMIC DNA]</scope>
    <source>
        <strain evidence="1">417</strain>
        <tissue evidence="1">Liver</tissue>
    </source>
</reference>
<gene>
    <name evidence="1" type="ORF">A6R68_20607</name>
</gene>
<dbReference type="Proteomes" id="UP000092124">
    <property type="component" value="Unassembled WGS sequence"/>
</dbReference>
<organism evidence="1 2">
    <name type="scientific">Neotoma lepida</name>
    <name type="common">Desert woodrat</name>
    <dbReference type="NCBI Taxonomy" id="56216"/>
    <lineage>
        <taxon>Eukaryota</taxon>
        <taxon>Metazoa</taxon>
        <taxon>Chordata</taxon>
        <taxon>Craniata</taxon>
        <taxon>Vertebrata</taxon>
        <taxon>Euteleostomi</taxon>
        <taxon>Mammalia</taxon>
        <taxon>Eutheria</taxon>
        <taxon>Euarchontoglires</taxon>
        <taxon>Glires</taxon>
        <taxon>Rodentia</taxon>
        <taxon>Myomorpha</taxon>
        <taxon>Muroidea</taxon>
        <taxon>Cricetidae</taxon>
        <taxon>Neotominae</taxon>
        <taxon>Neotoma</taxon>
    </lineage>
</organism>
<evidence type="ECO:0000313" key="1">
    <source>
        <dbReference type="EMBL" id="OBS81206.1"/>
    </source>
</evidence>
<dbReference type="STRING" id="56216.A0A1A6HSG8"/>
<evidence type="ECO:0000313" key="2">
    <source>
        <dbReference type="Proteomes" id="UP000092124"/>
    </source>
</evidence>
<dbReference type="EMBL" id="LZPO01017287">
    <property type="protein sequence ID" value="OBS81206.1"/>
    <property type="molecule type" value="Genomic_DNA"/>
</dbReference>
<dbReference type="AlphaFoldDB" id="A0A1A6HSG8"/>
<protein>
    <submittedName>
        <fullName evidence="1">Uncharacterized protein</fullName>
    </submittedName>
</protein>
<comment type="caution">
    <text evidence="1">The sequence shown here is derived from an EMBL/GenBank/DDBJ whole genome shotgun (WGS) entry which is preliminary data.</text>
</comment>
<sequence length="129" mass="13991">MQGISLEKNSSSSITLCLSCLHSCCTVRVNAAPLFSTPSLQVGTSGNQNHLPACHWLPKIPQLITELTLTSMDLLVIGHIQDIRSQWDMCICPYCKDSKGRDSGDPGIKTNLTFATLGCGIEYGKTSYL</sequence>